<proteinExistence type="predicted"/>
<accession>A0ABV8D017</accession>
<dbReference type="SMART" id="SM01118">
    <property type="entry name" value="CYTH"/>
    <property type="match status" value="1"/>
</dbReference>
<dbReference type="PROSITE" id="PS51707">
    <property type="entry name" value="CYTH"/>
    <property type="match status" value="1"/>
</dbReference>
<dbReference type="InterPro" id="IPR009195">
    <property type="entry name" value="Uncharacterised_YjbK"/>
</dbReference>
<dbReference type="PIRSF" id="PIRSF012526">
    <property type="entry name" value="CYTH_UCP012526"/>
    <property type="match status" value="1"/>
</dbReference>
<organism evidence="2 3">
    <name type="scientific">Streptococcus dentapri</name>
    <dbReference type="NCBI Taxonomy" id="573564"/>
    <lineage>
        <taxon>Bacteria</taxon>
        <taxon>Bacillati</taxon>
        <taxon>Bacillota</taxon>
        <taxon>Bacilli</taxon>
        <taxon>Lactobacillales</taxon>
        <taxon>Streptococcaceae</taxon>
        <taxon>Streptococcus</taxon>
    </lineage>
</organism>
<dbReference type="InterPro" id="IPR023577">
    <property type="entry name" value="CYTH_domain"/>
</dbReference>
<comment type="caution">
    <text evidence="2">The sequence shown here is derived from an EMBL/GenBank/DDBJ whole genome shotgun (WGS) entry which is preliminary data.</text>
</comment>
<dbReference type="EMBL" id="JBHSAC010000023">
    <property type="protein sequence ID" value="MFC3931671.1"/>
    <property type="molecule type" value="Genomic_DNA"/>
</dbReference>
<reference evidence="3" key="1">
    <citation type="journal article" date="2019" name="Int. J. Syst. Evol. Microbiol.">
        <title>The Global Catalogue of Microorganisms (GCM) 10K type strain sequencing project: providing services to taxonomists for standard genome sequencing and annotation.</title>
        <authorList>
            <consortium name="The Broad Institute Genomics Platform"/>
            <consortium name="The Broad Institute Genome Sequencing Center for Infectious Disease"/>
            <person name="Wu L."/>
            <person name="Ma J."/>
        </authorList>
    </citation>
    <scope>NUCLEOTIDE SEQUENCE [LARGE SCALE GENOMIC DNA]</scope>
    <source>
        <strain evidence="3">CCUG 58728</strain>
    </source>
</reference>
<dbReference type="Pfam" id="PF01928">
    <property type="entry name" value="CYTH"/>
    <property type="match status" value="1"/>
</dbReference>
<protein>
    <submittedName>
        <fullName evidence="2">CYTH domain-containing protein</fullName>
    </submittedName>
</protein>
<dbReference type="InterPro" id="IPR033469">
    <property type="entry name" value="CYTH-like_dom_sf"/>
</dbReference>
<gene>
    <name evidence="2" type="ORF">ACFOSE_02545</name>
</gene>
<dbReference type="Proteomes" id="UP001595901">
    <property type="component" value="Unassembled WGS sequence"/>
</dbReference>
<dbReference type="SUPFAM" id="SSF55154">
    <property type="entry name" value="CYTH-like phosphatases"/>
    <property type="match status" value="1"/>
</dbReference>
<feature type="domain" description="CYTH" evidence="1">
    <location>
        <begin position="3"/>
        <end position="190"/>
    </location>
</feature>
<evidence type="ECO:0000313" key="2">
    <source>
        <dbReference type="EMBL" id="MFC3931671.1"/>
    </source>
</evidence>
<evidence type="ECO:0000313" key="3">
    <source>
        <dbReference type="Proteomes" id="UP001595901"/>
    </source>
</evidence>
<evidence type="ECO:0000259" key="1">
    <source>
        <dbReference type="PROSITE" id="PS51707"/>
    </source>
</evidence>
<dbReference type="Gene3D" id="2.40.320.10">
    <property type="entry name" value="Hypothetical Protein Pfu-838710-001"/>
    <property type="match status" value="1"/>
</dbReference>
<sequence>MNHLEIEYKTMLNKAEFNRMESLFSHIAPITQTNYYFDTDDYSMRKHHLSLRIRTFDKGAEMTLKIPKKVGTLEHNIELTRDQARAIITSTCDFPDNVISDLIRQSGVDCSKLKNLGHLTTIRREKQTAIGLMALDKNNYASRIDYELELEVKDADKGKADFEAFLVEQGIELKYAKSKVARFCSTLNIKD</sequence>
<dbReference type="RefSeq" id="WP_380430100.1">
    <property type="nucleotide sequence ID" value="NZ_JBHSAC010000023.1"/>
</dbReference>
<dbReference type="CDD" id="cd07762">
    <property type="entry name" value="CYTH-like_Pase_1"/>
    <property type="match status" value="1"/>
</dbReference>
<keyword evidence="3" id="KW-1185">Reference proteome</keyword>
<name>A0ABV8D017_9STRE</name>